<feature type="compositionally biased region" description="Basic residues" evidence="1">
    <location>
        <begin position="143"/>
        <end position="155"/>
    </location>
</feature>
<proteinExistence type="predicted"/>
<evidence type="ECO:0000313" key="3">
    <source>
        <dbReference type="WBParaSite" id="PSAMB.scaffold388size53591.g5403.t1"/>
    </source>
</evidence>
<sequence length="180" mass="20311">MEGRVRRSLQPTKYWLSPSQTGRPSGRDRPKQRQISDRPSDLAAAARRQRSRAFGRDTPPYGLKEHVIIARSAAANASPNSTQNFYRRFKPQLQTPSRAQNQFYNQFLVAARSNPAGDDDDRLPADDATRTGGVLDAAEVSVGRRRQRNQIRRGRTNWGHLPLSQWSARPAPTRDPPPTE</sequence>
<dbReference type="WBParaSite" id="PSAMB.scaffold388size53591.g5403.t1">
    <property type="protein sequence ID" value="PSAMB.scaffold388size53591.g5403.t1"/>
    <property type="gene ID" value="PSAMB.scaffold388size53591.g5403"/>
</dbReference>
<keyword evidence="2" id="KW-1185">Reference proteome</keyword>
<reference evidence="3" key="1">
    <citation type="submission" date="2022-11" db="UniProtKB">
        <authorList>
            <consortium name="WormBaseParasite"/>
        </authorList>
    </citation>
    <scope>IDENTIFICATION</scope>
</reference>
<organism evidence="2 3">
    <name type="scientific">Plectus sambesii</name>
    <dbReference type="NCBI Taxonomy" id="2011161"/>
    <lineage>
        <taxon>Eukaryota</taxon>
        <taxon>Metazoa</taxon>
        <taxon>Ecdysozoa</taxon>
        <taxon>Nematoda</taxon>
        <taxon>Chromadorea</taxon>
        <taxon>Plectida</taxon>
        <taxon>Plectina</taxon>
        <taxon>Plectoidea</taxon>
        <taxon>Plectidae</taxon>
        <taxon>Plectus</taxon>
    </lineage>
</organism>
<protein>
    <submittedName>
        <fullName evidence="3">Uncharacterized protein</fullName>
    </submittedName>
</protein>
<dbReference type="AlphaFoldDB" id="A0A914WCU2"/>
<feature type="region of interest" description="Disordered" evidence="1">
    <location>
        <begin position="1"/>
        <end position="60"/>
    </location>
</feature>
<evidence type="ECO:0000256" key="1">
    <source>
        <dbReference type="SAM" id="MobiDB-lite"/>
    </source>
</evidence>
<accession>A0A914WCU2</accession>
<name>A0A914WCU2_9BILA</name>
<feature type="region of interest" description="Disordered" evidence="1">
    <location>
        <begin position="142"/>
        <end position="180"/>
    </location>
</feature>
<feature type="compositionally biased region" description="Basic and acidic residues" evidence="1">
    <location>
        <begin position="25"/>
        <end position="40"/>
    </location>
</feature>
<dbReference type="Proteomes" id="UP000887566">
    <property type="component" value="Unplaced"/>
</dbReference>
<evidence type="ECO:0000313" key="2">
    <source>
        <dbReference type="Proteomes" id="UP000887566"/>
    </source>
</evidence>